<reference evidence="2 3" key="1">
    <citation type="submission" date="2019-11" db="EMBL/GenBank/DDBJ databases">
        <authorList>
            <person name="Li J."/>
        </authorList>
    </citation>
    <scope>NUCLEOTIDE SEQUENCE [LARGE SCALE GENOMIC DNA]</scope>
    <source>
        <strain evidence="2 3">J4</strain>
    </source>
</reference>
<dbReference type="Proteomes" id="UP000480185">
    <property type="component" value="Unassembled WGS sequence"/>
</dbReference>
<dbReference type="AlphaFoldDB" id="A0A6G1XBK0"/>
<feature type="transmembrane region" description="Helical" evidence="1">
    <location>
        <begin position="7"/>
        <end position="26"/>
    </location>
</feature>
<keyword evidence="1" id="KW-1133">Transmembrane helix</keyword>
<keyword evidence="1" id="KW-0472">Membrane</keyword>
<sequence>MRVILELLRIILIFAILGGLLGELVHHLYATDAIHTDFEWLGGVAILVLLFVLYRNKLQISGWYKGKGTEKLSPGITRTLIGCSIFLFVSPFIIGWIQV</sequence>
<feature type="transmembrane region" description="Helical" evidence="1">
    <location>
        <begin position="75"/>
        <end position="97"/>
    </location>
</feature>
<evidence type="ECO:0000256" key="1">
    <source>
        <dbReference type="SAM" id="Phobius"/>
    </source>
</evidence>
<dbReference type="RefSeq" id="WP_323742114.1">
    <property type="nucleotide sequence ID" value="NZ_WJNH01000019.1"/>
</dbReference>
<evidence type="ECO:0000313" key="3">
    <source>
        <dbReference type="Proteomes" id="UP000480185"/>
    </source>
</evidence>
<protein>
    <submittedName>
        <fullName evidence="2">Uncharacterized protein</fullName>
    </submittedName>
</protein>
<name>A0A6G1XBK0_9BACI</name>
<dbReference type="EMBL" id="WJNH01000019">
    <property type="protein sequence ID" value="MRG88317.1"/>
    <property type="molecule type" value="Genomic_DNA"/>
</dbReference>
<proteinExistence type="predicted"/>
<organism evidence="2 3">
    <name type="scientific">Salinibacillus xinjiangensis</name>
    <dbReference type="NCBI Taxonomy" id="1229268"/>
    <lineage>
        <taxon>Bacteria</taxon>
        <taxon>Bacillati</taxon>
        <taxon>Bacillota</taxon>
        <taxon>Bacilli</taxon>
        <taxon>Bacillales</taxon>
        <taxon>Bacillaceae</taxon>
        <taxon>Salinibacillus</taxon>
    </lineage>
</organism>
<feature type="transmembrane region" description="Helical" evidence="1">
    <location>
        <begin position="38"/>
        <end position="54"/>
    </location>
</feature>
<keyword evidence="1" id="KW-0812">Transmembrane</keyword>
<comment type="caution">
    <text evidence="2">The sequence shown here is derived from an EMBL/GenBank/DDBJ whole genome shotgun (WGS) entry which is preliminary data.</text>
</comment>
<accession>A0A6G1XBK0</accession>
<gene>
    <name evidence="2" type="ORF">GH754_18850</name>
</gene>
<keyword evidence="3" id="KW-1185">Reference proteome</keyword>
<evidence type="ECO:0000313" key="2">
    <source>
        <dbReference type="EMBL" id="MRG88317.1"/>
    </source>
</evidence>